<dbReference type="Gene3D" id="3.30.420.10">
    <property type="entry name" value="Ribonuclease H-like superfamily/Ribonuclease H"/>
    <property type="match status" value="1"/>
</dbReference>
<keyword evidence="4" id="KW-1185">Reference proteome</keyword>
<evidence type="ECO:0000313" key="4">
    <source>
        <dbReference type="Proteomes" id="UP000796880"/>
    </source>
</evidence>
<dbReference type="PANTHER" id="PTHR47074">
    <property type="entry name" value="BNAC02G40300D PROTEIN"/>
    <property type="match status" value="1"/>
</dbReference>
<evidence type="ECO:0000256" key="1">
    <source>
        <dbReference type="SAM" id="MobiDB-lite"/>
    </source>
</evidence>
<dbReference type="GO" id="GO:0003676">
    <property type="term" value="F:nucleic acid binding"/>
    <property type="evidence" value="ECO:0007669"/>
    <property type="project" value="InterPro"/>
</dbReference>
<comment type="caution">
    <text evidence="3">The sequence shown here is derived from an EMBL/GenBank/DDBJ whole genome shotgun (WGS) entry which is preliminary data.</text>
</comment>
<accession>A0A8K0MET2</accession>
<proteinExistence type="predicted"/>
<dbReference type="Proteomes" id="UP000796880">
    <property type="component" value="Unassembled WGS sequence"/>
</dbReference>
<feature type="region of interest" description="Disordered" evidence="1">
    <location>
        <begin position="1"/>
        <end position="104"/>
    </location>
</feature>
<dbReference type="PRINTS" id="PR01217">
    <property type="entry name" value="PRICHEXTENSN"/>
</dbReference>
<evidence type="ECO:0000259" key="2">
    <source>
        <dbReference type="Pfam" id="PF13456"/>
    </source>
</evidence>
<gene>
    <name evidence="3" type="ORF">FNV43_RR13148</name>
</gene>
<dbReference type="PANTHER" id="PTHR47074:SF48">
    <property type="entry name" value="POLYNUCLEOTIDYL TRANSFERASE, RIBONUCLEASE H-LIKE SUPERFAMILY PROTEIN"/>
    <property type="match status" value="1"/>
</dbReference>
<name>A0A8K0MET2_9ROSA</name>
<protein>
    <recommendedName>
        <fullName evidence="2">RNase H type-1 domain-containing protein</fullName>
    </recommendedName>
</protein>
<dbReference type="EMBL" id="VOIH02000006">
    <property type="protein sequence ID" value="KAF3443466.1"/>
    <property type="molecule type" value="Genomic_DNA"/>
</dbReference>
<dbReference type="OrthoDB" id="1436421at2759"/>
<dbReference type="SUPFAM" id="SSF53098">
    <property type="entry name" value="Ribonuclease H-like"/>
    <property type="match status" value="1"/>
</dbReference>
<reference evidence="3" key="1">
    <citation type="submission" date="2020-03" db="EMBL/GenBank/DDBJ databases">
        <title>A high-quality chromosome-level genome assembly of a woody plant with both climbing and erect habits, Rhamnella rubrinervis.</title>
        <authorList>
            <person name="Lu Z."/>
            <person name="Yang Y."/>
            <person name="Zhu X."/>
            <person name="Sun Y."/>
        </authorList>
    </citation>
    <scope>NUCLEOTIDE SEQUENCE</scope>
    <source>
        <strain evidence="3">BYM</strain>
        <tissue evidence="3">Leaf</tissue>
    </source>
</reference>
<dbReference type="AlphaFoldDB" id="A0A8K0MET2"/>
<dbReference type="CDD" id="cd06222">
    <property type="entry name" value="RNase_H_like"/>
    <property type="match status" value="1"/>
</dbReference>
<dbReference type="InterPro" id="IPR036397">
    <property type="entry name" value="RNaseH_sf"/>
</dbReference>
<dbReference type="Pfam" id="PF13456">
    <property type="entry name" value="RVT_3"/>
    <property type="match status" value="1"/>
</dbReference>
<dbReference type="GO" id="GO:0004523">
    <property type="term" value="F:RNA-DNA hybrid ribonuclease activity"/>
    <property type="evidence" value="ECO:0007669"/>
    <property type="project" value="InterPro"/>
</dbReference>
<dbReference type="InterPro" id="IPR044730">
    <property type="entry name" value="RNase_H-like_dom_plant"/>
</dbReference>
<sequence length="288" mass="31630">MAFRRHHHDHPPPGPPGPPGPPPPPDPFAPPPPPPPPYVDGPPPPPYVGGPPPPPHPRPGYYSPPPPPPPHPHHPPGPPPPQPFYAPPPPGPPGPPPPEFYDPYRPSPAWPRPPLITSSVCWCPPQQGFIKVNVDAAFVNAKSAAAMGVGDDKGKVLYLAFKLFTCNSPFDAEMEMEALSWAITYADNCGWRQVEWESDAKEVVQAITSNEDSAGWYSYHALCNIRNCFFKHGWRVSWKVRIVNGLADMVAKFSLSNSCVFAVDEFSLWELPFCFLDVIMTEQAFVAL</sequence>
<dbReference type="InterPro" id="IPR002156">
    <property type="entry name" value="RNaseH_domain"/>
</dbReference>
<organism evidence="3 4">
    <name type="scientific">Rhamnella rubrinervis</name>
    <dbReference type="NCBI Taxonomy" id="2594499"/>
    <lineage>
        <taxon>Eukaryota</taxon>
        <taxon>Viridiplantae</taxon>
        <taxon>Streptophyta</taxon>
        <taxon>Embryophyta</taxon>
        <taxon>Tracheophyta</taxon>
        <taxon>Spermatophyta</taxon>
        <taxon>Magnoliopsida</taxon>
        <taxon>eudicotyledons</taxon>
        <taxon>Gunneridae</taxon>
        <taxon>Pentapetalae</taxon>
        <taxon>rosids</taxon>
        <taxon>fabids</taxon>
        <taxon>Rosales</taxon>
        <taxon>Rhamnaceae</taxon>
        <taxon>rhamnoid group</taxon>
        <taxon>Rhamneae</taxon>
        <taxon>Rhamnella</taxon>
    </lineage>
</organism>
<dbReference type="InterPro" id="IPR012337">
    <property type="entry name" value="RNaseH-like_sf"/>
</dbReference>
<feature type="domain" description="RNase H type-1" evidence="2">
    <location>
        <begin position="133"/>
        <end position="253"/>
    </location>
</feature>
<dbReference type="InterPro" id="IPR052929">
    <property type="entry name" value="RNase_H-like_EbsB-rel"/>
</dbReference>
<evidence type="ECO:0000313" key="3">
    <source>
        <dbReference type="EMBL" id="KAF3443466.1"/>
    </source>
</evidence>
<feature type="compositionally biased region" description="Pro residues" evidence="1">
    <location>
        <begin position="12"/>
        <end position="104"/>
    </location>
</feature>